<keyword evidence="2" id="KW-0732">Signal</keyword>
<evidence type="ECO:0000313" key="5">
    <source>
        <dbReference type="Proteomes" id="UP000462055"/>
    </source>
</evidence>
<protein>
    <submittedName>
        <fullName evidence="4">DUF4232 domain-containing protein</fullName>
    </submittedName>
</protein>
<dbReference type="Pfam" id="PF14016">
    <property type="entry name" value="DUF4232"/>
    <property type="match status" value="1"/>
</dbReference>
<feature type="compositionally biased region" description="Low complexity" evidence="1">
    <location>
        <begin position="30"/>
        <end position="40"/>
    </location>
</feature>
<feature type="compositionally biased region" description="Low complexity" evidence="1">
    <location>
        <begin position="55"/>
        <end position="69"/>
    </location>
</feature>
<feature type="region of interest" description="Disordered" evidence="1">
    <location>
        <begin position="26"/>
        <end position="75"/>
    </location>
</feature>
<feature type="domain" description="DUF4232" evidence="3">
    <location>
        <begin position="74"/>
        <end position="206"/>
    </location>
</feature>
<feature type="compositionally biased region" description="Pro residues" evidence="1">
    <location>
        <begin position="41"/>
        <end position="54"/>
    </location>
</feature>
<proteinExistence type="predicted"/>
<gene>
    <name evidence="4" type="ORF">F8568_033390</name>
</gene>
<accession>A0A6I4MS92</accession>
<feature type="signal peptide" evidence="2">
    <location>
        <begin position="1"/>
        <end position="30"/>
    </location>
</feature>
<comment type="caution">
    <text evidence="4">The sequence shown here is derived from an EMBL/GenBank/DDBJ whole genome shotgun (WGS) entry which is preliminary data.</text>
</comment>
<organism evidence="4 5">
    <name type="scientific">Actinomadura physcomitrii</name>
    <dbReference type="NCBI Taxonomy" id="2650748"/>
    <lineage>
        <taxon>Bacteria</taxon>
        <taxon>Bacillati</taxon>
        <taxon>Actinomycetota</taxon>
        <taxon>Actinomycetes</taxon>
        <taxon>Streptosporangiales</taxon>
        <taxon>Thermomonosporaceae</taxon>
        <taxon>Actinomadura</taxon>
    </lineage>
</organism>
<dbReference type="AlphaFoldDB" id="A0A6I4MS92"/>
<dbReference type="Proteomes" id="UP000462055">
    <property type="component" value="Unassembled WGS sequence"/>
</dbReference>
<sequence length="213" mass="21484">MRRSVRPAHAVTFAVAAAALCACGGGGSGASPTPSRTATAAPPPSPSPPPPEPTAPTASAPPGTSGPSKASDRCRTDGLKVRISTAGPAAGQRFAFLTLTNTSGAACHVRGYVGMLLLTASDHPIKTNLERLSPPGPQTVLLRPGGSAYARLQWTVVPGEREPAHGACAPTPGLVWITPPDERAHLAVAWNQGVVCGGGHVSTTPLRPGPAPR</sequence>
<reference evidence="4" key="1">
    <citation type="submission" date="2019-12" db="EMBL/GenBank/DDBJ databases">
        <title>Actinomadura physcomitrii sp. nov., a novel actinomycete isolated from moss [Physcomitrium sphaericum (Ludw) Fuernr].</title>
        <authorList>
            <person name="Zhuang X."/>
        </authorList>
    </citation>
    <scope>NUCLEOTIDE SEQUENCE [LARGE SCALE GENOMIC DNA]</scope>
    <source>
        <strain evidence="4">LD22</strain>
    </source>
</reference>
<evidence type="ECO:0000256" key="2">
    <source>
        <dbReference type="SAM" id="SignalP"/>
    </source>
</evidence>
<feature type="chain" id="PRO_5026257105" evidence="2">
    <location>
        <begin position="31"/>
        <end position="213"/>
    </location>
</feature>
<evidence type="ECO:0000313" key="4">
    <source>
        <dbReference type="EMBL" id="MWA05176.1"/>
    </source>
</evidence>
<dbReference type="InterPro" id="IPR025326">
    <property type="entry name" value="DUF4232"/>
</dbReference>
<name>A0A6I4MS92_9ACTN</name>
<evidence type="ECO:0000256" key="1">
    <source>
        <dbReference type="SAM" id="MobiDB-lite"/>
    </source>
</evidence>
<dbReference type="PROSITE" id="PS51257">
    <property type="entry name" value="PROKAR_LIPOPROTEIN"/>
    <property type="match status" value="1"/>
</dbReference>
<keyword evidence="5" id="KW-1185">Reference proteome</keyword>
<dbReference type="EMBL" id="WBMS02000034">
    <property type="protein sequence ID" value="MWA05176.1"/>
    <property type="molecule type" value="Genomic_DNA"/>
</dbReference>
<evidence type="ECO:0000259" key="3">
    <source>
        <dbReference type="Pfam" id="PF14016"/>
    </source>
</evidence>